<evidence type="ECO:0000256" key="1">
    <source>
        <dbReference type="ARBA" id="ARBA00007435"/>
    </source>
</evidence>
<reference evidence="4" key="1">
    <citation type="submission" date="2018-09" db="EMBL/GenBank/DDBJ databases">
        <title>Chryseolinea sp. KIS68-18 isolated from soil.</title>
        <authorList>
            <person name="Weon H.-Y."/>
            <person name="Kwon S.-W."/>
            <person name="Lee S.A."/>
        </authorList>
    </citation>
    <scope>NUCLEOTIDE SEQUENCE [LARGE SCALE GENOMIC DNA]</scope>
    <source>
        <strain evidence="4">KIS68-18</strain>
    </source>
</reference>
<evidence type="ECO:0000313" key="4">
    <source>
        <dbReference type="Proteomes" id="UP000266183"/>
    </source>
</evidence>
<dbReference type="PANTHER" id="PTHR34477">
    <property type="entry name" value="UPF0213 PROTEIN YHBQ"/>
    <property type="match status" value="1"/>
</dbReference>
<dbReference type="InterPro" id="IPR035901">
    <property type="entry name" value="GIY-YIG_endonuc_sf"/>
</dbReference>
<accession>A0A385SSQ9</accession>
<dbReference type="PROSITE" id="PS50164">
    <property type="entry name" value="GIY_YIG"/>
    <property type="match status" value="1"/>
</dbReference>
<dbReference type="InterPro" id="IPR050190">
    <property type="entry name" value="UPF0213_domain"/>
</dbReference>
<organism evidence="3 4">
    <name type="scientific">Chryseolinea soli</name>
    <dbReference type="NCBI Taxonomy" id="2321403"/>
    <lineage>
        <taxon>Bacteria</taxon>
        <taxon>Pseudomonadati</taxon>
        <taxon>Bacteroidota</taxon>
        <taxon>Cytophagia</taxon>
        <taxon>Cytophagales</taxon>
        <taxon>Fulvivirgaceae</taxon>
        <taxon>Chryseolinea</taxon>
    </lineage>
</organism>
<dbReference type="KEGG" id="chk:D4L85_19955"/>
<dbReference type="CDD" id="cd10448">
    <property type="entry name" value="GIY-YIG_unchar_3"/>
    <property type="match status" value="1"/>
</dbReference>
<dbReference type="SUPFAM" id="SSF82771">
    <property type="entry name" value="GIY-YIG endonuclease"/>
    <property type="match status" value="1"/>
</dbReference>
<comment type="similarity">
    <text evidence="1">Belongs to the UPF0213 family.</text>
</comment>
<dbReference type="Gene3D" id="3.40.1440.10">
    <property type="entry name" value="GIY-YIG endonuclease"/>
    <property type="match status" value="1"/>
</dbReference>
<sequence length="99" mass="11853">MAKGCCVYILVNNRHTVFYVGATSNLYARITQHREKVNSRSFTARYNINKLVYYETFDSRKEAIAREKQLKTYSRIKKIELIVGFNPEWNDLYNTVKYW</sequence>
<keyword evidence="4" id="KW-1185">Reference proteome</keyword>
<gene>
    <name evidence="3" type="ORF">D4L85_19955</name>
</gene>
<dbReference type="PANTHER" id="PTHR34477:SF5">
    <property type="entry name" value="BSL5627 PROTEIN"/>
    <property type="match status" value="1"/>
</dbReference>
<dbReference type="RefSeq" id="WP_119755960.1">
    <property type="nucleotide sequence ID" value="NZ_CP032382.1"/>
</dbReference>
<dbReference type="AlphaFoldDB" id="A0A385SSQ9"/>
<dbReference type="Pfam" id="PF01541">
    <property type="entry name" value="GIY-YIG"/>
    <property type="match status" value="1"/>
</dbReference>
<evidence type="ECO:0000313" key="3">
    <source>
        <dbReference type="EMBL" id="AYB32710.1"/>
    </source>
</evidence>
<name>A0A385SSQ9_9BACT</name>
<feature type="domain" description="GIY-YIG" evidence="2">
    <location>
        <begin position="3"/>
        <end position="80"/>
    </location>
</feature>
<dbReference type="Proteomes" id="UP000266183">
    <property type="component" value="Chromosome"/>
</dbReference>
<proteinExistence type="inferred from homology"/>
<dbReference type="InterPro" id="IPR000305">
    <property type="entry name" value="GIY-YIG_endonuc"/>
</dbReference>
<protein>
    <submittedName>
        <fullName evidence="3">GIY-YIG nuclease family protein</fullName>
    </submittedName>
</protein>
<evidence type="ECO:0000259" key="2">
    <source>
        <dbReference type="PROSITE" id="PS50164"/>
    </source>
</evidence>
<dbReference type="EMBL" id="CP032382">
    <property type="protein sequence ID" value="AYB32710.1"/>
    <property type="molecule type" value="Genomic_DNA"/>
</dbReference>
<dbReference type="OrthoDB" id="1495241at2"/>